<dbReference type="PROSITE" id="PS50005">
    <property type="entry name" value="TPR"/>
    <property type="match status" value="1"/>
</dbReference>
<dbReference type="Gramene" id="OQU79519">
    <property type="protein sequence ID" value="OQU79519"/>
    <property type="gene ID" value="SORBI_3008G156100"/>
</dbReference>
<feature type="repeat" description="ANK" evidence="3">
    <location>
        <begin position="109"/>
        <end position="141"/>
    </location>
</feature>
<evidence type="ECO:0000313" key="5">
    <source>
        <dbReference type="EMBL" id="OQU79519.1"/>
    </source>
</evidence>
<evidence type="ECO:0000256" key="2">
    <source>
        <dbReference type="ARBA" id="ARBA00022803"/>
    </source>
</evidence>
<evidence type="ECO:0000313" key="6">
    <source>
        <dbReference type="Proteomes" id="UP000000768"/>
    </source>
</evidence>
<dbReference type="InterPro" id="IPR036770">
    <property type="entry name" value="Ankyrin_rpt-contain_sf"/>
</dbReference>
<dbReference type="OMA" id="KEMATTM"/>
<dbReference type="PANTHER" id="PTHR46224">
    <property type="entry name" value="ANKYRIN REPEAT FAMILY PROTEIN"/>
    <property type="match status" value="1"/>
</dbReference>
<dbReference type="AlphaFoldDB" id="A0A1Z5R7G3"/>
<dbReference type="InterPro" id="IPR019734">
    <property type="entry name" value="TPR_rpt"/>
</dbReference>
<dbReference type="PRINTS" id="PR01415">
    <property type="entry name" value="ANKYRIN"/>
</dbReference>
<dbReference type="PROSITE" id="PS50297">
    <property type="entry name" value="ANK_REP_REGION"/>
    <property type="match status" value="3"/>
</dbReference>
<dbReference type="Pfam" id="PF07719">
    <property type="entry name" value="TPR_2"/>
    <property type="match status" value="1"/>
</dbReference>
<evidence type="ECO:0000256" key="1">
    <source>
        <dbReference type="ARBA" id="ARBA00022737"/>
    </source>
</evidence>
<reference evidence="6" key="2">
    <citation type="journal article" date="2018" name="Plant J.">
        <title>The Sorghum bicolor reference genome: improved assembly, gene annotations, a transcriptome atlas, and signatures of genome organization.</title>
        <authorList>
            <person name="McCormick R.F."/>
            <person name="Truong S.K."/>
            <person name="Sreedasyam A."/>
            <person name="Jenkins J."/>
            <person name="Shu S."/>
            <person name="Sims D."/>
            <person name="Kennedy M."/>
            <person name="Amirebrahimi M."/>
            <person name="Weers B.D."/>
            <person name="McKinley B."/>
            <person name="Mattison A."/>
            <person name="Morishige D.T."/>
            <person name="Grimwood J."/>
            <person name="Schmutz J."/>
            <person name="Mullet J.E."/>
        </authorList>
    </citation>
    <scope>NUCLEOTIDE SEQUENCE [LARGE SCALE GENOMIC DNA]</scope>
    <source>
        <strain evidence="6">cv. BTx623</strain>
    </source>
</reference>
<dbReference type="PROSITE" id="PS50088">
    <property type="entry name" value="ANK_REPEAT"/>
    <property type="match status" value="3"/>
</dbReference>
<keyword evidence="3" id="KW-0040">ANK repeat</keyword>
<feature type="repeat" description="ANK" evidence="3">
    <location>
        <begin position="178"/>
        <end position="210"/>
    </location>
</feature>
<dbReference type="Gene3D" id="1.25.40.20">
    <property type="entry name" value="Ankyrin repeat-containing domain"/>
    <property type="match status" value="2"/>
</dbReference>
<dbReference type="SMART" id="SM00248">
    <property type="entry name" value="ANK"/>
    <property type="match status" value="6"/>
</dbReference>
<gene>
    <name evidence="5" type="ORF">SORBI_3008G156100</name>
</gene>
<dbReference type="InterPro" id="IPR002110">
    <property type="entry name" value="Ankyrin_rpt"/>
</dbReference>
<dbReference type="InParanoid" id="A0A1Z5R7G3"/>
<dbReference type="Proteomes" id="UP000000768">
    <property type="component" value="Chromosome 8"/>
</dbReference>
<feature type="repeat" description="TPR" evidence="4">
    <location>
        <begin position="337"/>
        <end position="370"/>
    </location>
</feature>
<dbReference type="InterPro" id="IPR011990">
    <property type="entry name" value="TPR-like_helical_dom_sf"/>
</dbReference>
<dbReference type="STRING" id="4558.A0A1Z5R7G3"/>
<name>A0A1Z5R7G3_SORBI</name>
<feature type="repeat" description="ANK" evidence="3">
    <location>
        <begin position="141"/>
        <end position="173"/>
    </location>
</feature>
<evidence type="ECO:0000256" key="3">
    <source>
        <dbReference type="PROSITE-ProRule" id="PRU00023"/>
    </source>
</evidence>
<keyword evidence="2 4" id="KW-0802">TPR repeat</keyword>
<dbReference type="EMBL" id="CM000767">
    <property type="protein sequence ID" value="OQU79519.1"/>
    <property type="molecule type" value="Genomic_DNA"/>
</dbReference>
<protein>
    <submittedName>
        <fullName evidence="5">Uncharacterized protein</fullName>
    </submittedName>
</protein>
<dbReference type="SMART" id="SM00028">
    <property type="entry name" value="TPR"/>
    <property type="match status" value="3"/>
</dbReference>
<dbReference type="InterPro" id="IPR051616">
    <property type="entry name" value="Cul2-RING_E3_ligase_SR"/>
</dbReference>
<dbReference type="SUPFAM" id="SSF48452">
    <property type="entry name" value="TPR-like"/>
    <property type="match status" value="1"/>
</dbReference>
<keyword evidence="6" id="KW-1185">Reference proteome</keyword>
<organism evidence="5 6">
    <name type="scientific">Sorghum bicolor</name>
    <name type="common">Sorghum</name>
    <name type="synonym">Sorghum vulgare</name>
    <dbReference type="NCBI Taxonomy" id="4558"/>
    <lineage>
        <taxon>Eukaryota</taxon>
        <taxon>Viridiplantae</taxon>
        <taxon>Streptophyta</taxon>
        <taxon>Embryophyta</taxon>
        <taxon>Tracheophyta</taxon>
        <taxon>Spermatophyta</taxon>
        <taxon>Magnoliopsida</taxon>
        <taxon>Liliopsida</taxon>
        <taxon>Poales</taxon>
        <taxon>Poaceae</taxon>
        <taxon>PACMAD clade</taxon>
        <taxon>Panicoideae</taxon>
        <taxon>Andropogonodae</taxon>
        <taxon>Andropogoneae</taxon>
        <taxon>Sorghinae</taxon>
        <taxon>Sorghum</taxon>
    </lineage>
</organism>
<keyword evidence="1" id="KW-0677">Repeat</keyword>
<sequence>MPPSPLEVAVRAAVAGDLRLIKEMATTMDLRRGMGRNGRNMLHFSATAGVLDFCRFLVEEAGFHPNSVSAEGETPIFTATEADGGGAAIVSVVRYLIERGGDPAKPDAKGCTPLHKAAEFGHVEVVRLLLSKGVPVDPIERRGTPLHLAAVTDNHQSLKLLLDHGADAGADVNFVSPTGRTVLFNVVEDGLIDFVKFLLEAGADPNIPDGNGRLPIMLAATREKRELVEILLPQTKPIPFVPDWSVDGIIRAMKLIQSSEPRELVEKRLADAKAQGKEAFADGHYVAAAYYYMRAKEIDPNDATVFSNLSLCWLRLREGEQALAYARQCKALRPDWSKAWYREGMALSFLENYEGAVNALHEALKLDPASNEIKEALREAVEVHLNSLLDGEDP</sequence>
<accession>A0A1Z5R7G3</accession>
<dbReference type="InterPro" id="IPR013105">
    <property type="entry name" value="TPR_2"/>
</dbReference>
<dbReference type="Pfam" id="PF12796">
    <property type="entry name" value="Ank_2"/>
    <property type="match status" value="2"/>
</dbReference>
<proteinExistence type="predicted"/>
<dbReference type="Gene3D" id="1.25.40.10">
    <property type="entry name" value="Tetratricopeptide repeat domain"/>
    <property type="match status" value="1"/>
</dbReference>
<dbReference type="PANTHER" id="PTHR46224:SF66">
    <property type="match status" value="1"/>
</dbReference>
<reference evidence="5 6" key="1">
    <citation type="journal article" date="2009" name="Nature">
        <title>The Sorghum bicolor genome and the diversification of grasses.</title>
        <authorList>
            <person name="Paterson A.H."/>
            <person name="Bowers J.E."/>
            <person name="Bruggmann R."/>
            <person name="Dubchak I."/>
            <person name="Grimwood J."/>
            <person name="Gundlach H."/>
            <person name="Haberer G."/>
            <person name="Hellsten U."/>
            <person name="Mitros T."/>
            <person name="Poliakov A."/>
            <person name="Schmutz J."/>
            <person name="Spannagl M."/>
            <person name="Tang H."/>
            <person name="Wang X."/>
            <person name="Wicker T."/>
            <person name="Bharti A.K."/>
            <person name="Chapman J."/>
            <person name="Feltus F.A."/>
            <person name="Gowik U."/>
            <person name="Grigoriev I.V."/>
            <person name="Lyons E."/>
            <person name="Maher C.A."/>
            <person name="Martis M."/>
            <person name="Narechania A."/>
            <person name="Otillar R.P."/>
            <person name="Penning B.W."/>
            <person name="Salamov A.A."/>
            <person name="Wang Y."/>
            <person name="Zhang L."/>
            <person name="Carpita N.C."/>
            <person name="Freeling M."/>
            <person name="Gingle A.R."/>
            <person name="Hash C.T."/>
            <person name="Keller B."/>
            <person name="Klein P."/>
            <person name="Kresovich S."/>
            <person name="McCann M.C."/>
            <person name="Ming R."/>
            <person name="Peterson D.G."/>
            <person name="Mehboob-ur-Rahman"/>
            <person name="Ware D."/>
            <person name="Westhoff P."/>
            <person name="Mayer K.F."/>
            <person name="Messing J."/>
            <person name="Rokhsar D.S."/>
        </authorList>
    </citation>
    <scope>NUCLEOTIDE SEQUENCE [LARGE SCALE GENOMIC DNA]</scope>
    <source>
        <strain evidence="6">cv. BTx623</strain>
    </source>
</reference>
<dbReference type="SUPFAM" id="SSF48403">
    <property type="entry name" value="Ankyrin repeat"/>
    <property type="match status" value="1"/>
</dbReference>
<evidence type="ECO:0000256" key="4">
    <source>
        <dbReference type="PROSITE-ProRule" id="PRU00339"/>
    </source>
</evidence>